<dbReference type="EMBL" id="CP036271">
    <property type="protein sequence ID" value="QDT53348.1"/>
    <property type="molecule type" value="Genomic_DNA"/>
</dbReference>
<dbReference type="Gene3D" id="3.60.60.10">
    <property type="entry name" value="Penicillin V Acylase, Chain A"/>
    <property type="match status" value="1"/>
</dbReference>
<accession>A0A517SB47</accession>
<protein>
    <submittedName>
        <fullName evidence="4">Acyl-coenzyme A:6-aminopenicillanic acid acyl-transferase</fullName>
    </submittedName>
</protein>
<dbReference type="InterPro" id="IPR005079">
    <property type="entry name" value="Peptidase_C45_hydrolase"/>
</dbReference>
<reference evidence="4 5" key="1">
    <citation type="submission" date="2019-02" db="EMBL/GenBank/DDBJ databases">
        <title>Deep-cultivation of Planctomycetes and their phenomic and genomic characterization uncovers novel biology.</title>
        <authorList>
            <person name="Wiegand S."/>
            <person name="Jogler M."/>
            <person name="Boedeker C."/>
            <person name="Pinto D."/>
            <person name="Vollmers J."/>
            <person name="Rivas-Marin E."/>
            <person name="Kohn T."/>
            <person name="Peeters S.H."/>
            <person name="Heuer A."/>
            <person name="Rast P."/>
            <person name="Oberbeckmann S."/>
            <person name="Bunk B."/>
            <person name="Jeske O."/>
            <person name="Meyerdierks A."/>
            <person name="Storesund J.E."/>
            <person name="Kallscheuer N."/>
            <person name="Luecker S."/>
            <person name="Lage O.M."/>
            <person name="Pohl T."/>
            <person name="Merkel B.J."/>
            <person name="Hornburger P."/>
            <person name="Mueller R.-W."/>
            <person name="Bruemmer F."/>
            <person name="Labrenz M."/>
            <person name="Spormann A.M."/>
            <person name="Op den Camp H."/>
            <person name="Overmann J."/>
            <person name="Amann R."/>
            <person name="Jetten M.S.M."/>
            <person name="Mascher T."/>
            <person name="Medema M.H."/>
            <person name="Devos D.P."/>
            <person name="Kaster A.-K."/>
            <person name="Ovreas L."/>
            <person name="Rohde M."/>
            <person name="Galperin M.Y."/>
            <person name="Jogler C."/>
        </authorList>
    </citation>
    <scope>NUCLEOTIDE SEQUENCE [LARGE SCALE GENOMIC DNA]</scope>
    <source>
        <strain evidence="4 5">Pan44</strain>
    </source>
</reference>
<keyword evidence="5" id="KW-1185">Reference proteome</keyword>
<proteinExistence type="predicted"/>
<feature type="chain" id="PRO_5021705930" evidence="2">
    <location>
        <begin position="25"/>
        <end position="395"/>
    </location>
</feature>
<dbReference type="OrthoDB" id="264208at2"/>
<dbReference type="KEGG" id="ccos:Pan44_13650"/>
<dbReference type="PANTHER" id="PTHR35190:SF2">
    <property type="entry name" value="PROTEIN DCD1B"/>
    <property type="match status" value="1"/>
</dbReference>
<evidence type="ECO:0000313" key="5">
    <source>
        <dbReference type="Proteomes" id="UP000315700"/>
    </source>
</evidence>
<dbReference type="GO" id="GO:0016740">
    <property type="term" value="F:transferase activity"/>
    <property type="evidence" value="ECO:0007669"/>
    <property type="project" value="UniProtKB-KW"/>
</dbReference>
<evidence type="ECO:0000313" key="4">
    <source>
        <dbReference type="EMBL" id="QDT53348.1"/>
    </source>
</evidence>
<organism evidence="4 5">
    <name type="scientific">Caulifigura coniformis</name>
    <dbReference type="NCBI Taxonomy" id="2527983"/>
    <lineage>
        <taxon>Bacteria</taxon>
        <taxon>Pseudomonadati</taxon>
        <taxon>Planctomycetota</taxon>
        <taxon>Planctomycetia</taxon>
        <taxon>Planctomycetales</taxon>
        <taxon>Planctomycetaceae</taxon>
        <taxon>Caulifigura</taxon>
    </lineage>
</organism>
<dbReference type="AlphaFoldDB" id="A0A517SB47"/>
<sequence length="395" mass="43307" precursor="true">MLRTAVRVACLFALLATSLIPAFAQTSARCGQGWLEEVNGLPVLHLKGTPYEMGYQHGALLKEHVRGNLDRILNVEGDKTLVKFGPIEVKPRDAIQSIIEIQKPFVPQKFIEEIAGLAAGAGINPNEARVANFIPEMFHCSGFALMNSATKDGTLYHGRVLDYAIDWGLQDHAVVIVCEPEGAIPFVNVSYAGFVGCVTGMNAEHVSIGEMGGGGLGHWNGVPMAFLVRDALERGKTIEDVLTIYRETPRTCQYFYVVADAKTNKAVGMEASWDVMTVIEPGQADPRLPRPVKDCALLSAGDRYQELVNRVEKGHGEFTPESALRLMDMGVAMKSNLHNVLFEPKSTKFWVSNATSDKKPAAEQPYHAFQLSELLKRKPDMSSPELPMAPQVTSR</sequence>
<dbReference type="InterPro" id="IPR047794">
    <property type="entry name" value="C45_proenzyme-like"/>
</dbReference>
<name>A0A517SB47_9PLAN</name>
<feature type="signal peptide" evidence="2">
    <location>
        <begin position="1"/>
        <end position="24"/>
    </location>
</feature>
<evidence type="ECO:0000256" key="2">
    <source>
        <dbReference type="SAM" id="SignalP"/>
    </source>
</evidence>
<dbReference type="PANTHER" id="PTHR35190">
    <property type="entry name" value="PROTEIN DCD1B"/>
    <property type="match status" value="1"/>
</dbReference>
<keyword evidence="2" id="KW-0732">Signal</keyword>
<dbReference type="NCBIfam" id="NF040521">
    <property type="entry name" value="C45_proenzyme"/>
    <property type="match status" value="1"/>
</dbReference>
<evidence type="ECO:0000259" key="3">
    <source>
        <dbReference type="Pfam" id="PF03417"/>
    </source>
</evidence>
<dbReference type="InParanoid" id="A0A517SB47"/>
<feature type="domain" description="Peptidase C45 hydrolase" evidence="3">
    <location>
        <begin position="151"/>
        <end position="267"/>
    </location>
</feature>
<feature type="region of interest" description="Disordered" evidence="1">
    <location>
        <begin position="376"/>
        <end position="395"/>
    </location>
</feature>
<dbReference type="Proteomes" id="UP000315700">
    <property type="component" value="Chromosome"/>
</dbReference>
<evidence type="ECO:0000256" key="1">
    <source>
        <dbReference type="SAM" id="MobiDB-lite"/>
    </source>
</evidence>
<dbReference type="InterPro" id="IPR047803">
    <property type="entry name" value="DCD1A/B-like"/>
</dbReference>
<keyword evidence="4" id="KW-0808">Transferase</keyword>
<gene>
    <name evidence="4" type="ORF">Pan44_13650</name>
</gene>
<dbReference type="RefSeq" id="WP_145028495.1">
    <property type="nucleotide sequence ID" value="NZ_CP036271.1"/>
</dbReference>
<dbReference type="Pfam" id="PF03417">
    <property type="entry name" value="AAT"/>
    <property type="match status" value="1"/>
</dbReference>